<gene>
    <name evidence="2" type="ORF">THAOC_08447</name>
</gene>
<dbReference type="EMBL" id="AGNL01008871">
    <property type="protein sequence ID" value="EJK70212.1"/>
    <property type="molecule type" value="Genomic_DNA"/>
</dbReference>
<reference evidence="2 3" key="1">
    <citation type="journal article" date="2012" name="Genome Biol.">
        <title>Genome and low-iron response of an oceanic diatom adapted to chronic iron limitation.</title>
        <authorList>
            <person name="Lommer M."/>
            <person name="Specht M."/>
            <person name="Roy A.S."/>
            <person name="Kraemer L."/>
            <person name="Andreson R."/>
            <person name="Gutowska M.A."/>
            <person name="Wolf J."/>
            <person name="Bergner S.V."/>
            <person name="Schilhabel M.B."/>
            <person name="Klostermeier U.C."/>
            <person name="Beiko R.G."/>
            <person name="Rosenstiel P."/>
            <person name="Hippler M."/>
            <person name="Laroche J."/>
        </authorList>
    </citation>
    <scope>NUCLEOTIDE SEQUENCE [LARGE SCALE GENOMIC DNA]</scope>
    <source>
        <strain evidence="2 3">CCMP1005</strain>
    </source>
</reference>
<evidence type="ECO:0000313" key="2">
    <source>
        <dbReference type="EMBL" id="EJK70212.1"/>
    </source>
</evidence>
<accession>K0TI74</accession>
<feature type="compositionally biased region" description="Basic and acidic residues" evidence="1">
    <location>
        <begin position="207"/>
        <end position="254"/>
    </location>
</feature>
<feature type="region of interest" description="Disordered" evidence="1">
    <location>
        <begin position="382"/>
        <end position="408"/>
    </location>
</feature>
<feature type="compositionally biased region" description="Basic and acidic residues" evidence="1">
    <location>
        <begin position="321"/>
        <end position="333"/>
    </location>
</feature>
<feature type="region of interest" description="Disordered" evidence="1">
    <location>
        <begin position="1"/>
        <end position="352"/>
    </location>
</feature>
<dbReference type="eggNOG" id="ENOG502T24J">
    <property type="taxonomic scope" value="Eukaryota"/>
</dbReference>
<dbReference type="OMA" id="HQEEHRC"/>
<proteinExistence type="predicted"/>
<feature type="compositionally biased region" description="Basic and acidic residues" evidence="1">
    <location>
        <begin position="65"/>
        <end position="79"/>
    </location>
</feature>
<evidence type="ECO:0000313" key="3">
    <source>
        <dbReference type="Proteomes" id="UP000266841"/>
    </source>
</evidence>
<sequence>RGAARPALQPAQRGAAHQEEHRCRLEARDARPGQDGGHRGGAGRPERRPPRAGLDGPGGRPGPPHGEEAVRPEQREHGDAAGGGAQEDARLGQPAGGEEEGHRRGEEAERGRRRGRRREEGQGQEQGQEGQGQGRRGTTAAREGREEARGQEGQERRPVEQHDGRRRRGPAGGEGEQAPRVQGGEEGQAEGEEGQEQGQGRQGQGREQQEGGQGKENRDAKSKDGAKSGKDKDSGKGEGKKAKAENGKSKDKESAPAPAAPEVRRVPPKRHPRTRGVRYTLDAAAGSYTSDDGCSPDNGYGSHRVPGGRVRNPRRHGRLVMRREGEAAAERARTNLPSGIPSDGFSFRNDPGFLEHSAREREEALDEERQRMLLEEAWASLEEKASDGGGEGTGRAGTRWPRPSTSVR</sequence>
<dbReference type="Proteomes" id="UP000266841">
    <property type="component" value="Unassembled WGS sequence"/>
</dbReference>
<feature type="compositionally biased region" description="Basic and acidic residues" evidence="1">
    <location>
        <begin position="16"/>
        <end position="49"/>
    </location>
</feature>
<organism evidence="2 3">
    <name type="scientific">Thalassiosira oceanica</name>
    <name type="common">Marine diatom</name>
    <dbReference type="NCBI Taxonomy" id="159749"/>
    <lineage>
        <taxon>Eukaryota</taxon>
        <taxon>Sar</taxon>
        <taxon>Stramenopiles</taxon>
        <taxon>Ochrophyta</taxon>
        <taxon>Bacillariophyta</taxon>
        <taxon>Coscinodiscophyceae</taxon>
        <taxon>Thalassiosirophycidae</taxon>
        <taxon>Thalassiosirales</taxon>
        <taxon>Thalassiosiraceae</taxon>
        <taxon>Thalassiosira</taxon>
    </lineage>
</organism>
<feature type="compositionally biased region" description="Basic and acidic residues" evidence="1">
    <location>
        <begin position="99"/>
        <end position="110"/>
    </location>
</feature>
<keyword evidence="3" id="KW-1185">Reference proteome</keyword>
<dbReference type="AlphaFoldDB" id="K0TI74"/>
<comment type="caution">
    <text evidence="2">The sequence shown here is derived from an EMBL/GenBank/DDBJ whole genome shotgun (WGS) entry which is preliminary data.</text>
</comment>
<protein>
    <submittedName>
        <fullName evidence="2">Uncharacterized protein</fullName>
    </submittedName>
</protein>
<feature type="non-terminal residue" evidence="2">
    <location>
        <position position="1"/>
    </location>
</feature>
<evidence type="ECO:0000256" key="1">
    <source>
        <dbReference type="SAM" id="MobiDB-lite"/>
    </source>
</evidence>
<feature type="compositionally biased region" description="Basic residues" evidence="1">
    <location>
        <begin position="266"/>
        <end position="276"/>
    </location>
</feature>
<feature type="compositionally biased region" description="Basic and acidic residues" evidence="1">
    <location>
        <begin position="142"/>
        <end position="163"/>
    </location>
</feature>
<name>K0TI74_THAOC</name>
<feature type="compositionally biased region" description="Basic residues" evidence="1">
    <location>
        <begin position="311"/>
        <end position="320"/>
    </location>
</feature>